<dbReference type="SUPFAM" id="SSF50692">
    <property type="entry name" value="ADC-like"/>
    <property type="match status" value="1"/>
</dbReference>
<dbReference type="PROSITE" id="PS51318">
    <property type="entry name" value="TAT"/>
    <property type="match status" value="1"/>
</dbReference>
<evidence type="ECO:0000256" key="3">
    <source>
        <dbReference type="ARBA" id="ARBA00022505"/>
    </source>
</evidence>
<evidence type="ECO:0000256" key="2">
    <source>
        <dbReference type="ARBA" id="ARBA00022485"/>
    </source>
</evidence>
<dbReference type="Gene3D" id="3.40.50.740">
    <property type="match status" value="2"/>
</dbReference>
<keyword evidence="4" id="KW-0479">Metal-binding</keyword>
<reference evidence="10 13" key="2">
    <citation type="submission" date="2020-08" db="EMBL/GenBank/DDBJ databases">
        <title>Genomic Encyclopedia of Type Strains, Phase IV (KMG-IV): sequencing the most valuable type-strain genomes for metagenomic binning, comparative biology and taxonomic classification.</title>
        <authorList>
            <person name="Goeker M."/>
        </authorList>
    </citation>
    <scope>NUCLEOTIDE SEQUENCE [LARGE SCALE GENOMIC DNA]</scope>
    <source>
        <strain evidence="10 13">DSM 12421</strain>
    </source>
</reference>
<name>A0A650CGC7_SULOH</name>
<keyword evidence="3" id="KW-0500">Molybdenum</keyword>
<dbReference type="SUPFAM" id="SSF53706">
    <property type="entry name" value="Formate dehydrogenase/DMSO reductase, domains 1-3"/>
    <property type="match status" value="1"/>
</dbReference>
<feature type="domain" description="4Fe-4S Mo/W bis-MGD-type" evidence="9">
    <location>
        <begin position="55"/>
        <end position="115"/>
    </location>
</feature>
<dbReference type="EMBL" id="CP045484">
    <property type="protein sequence ID" value="QGR16862.1"/>
    <property type="molecule type" value="Genomic_DNA"/>
</dbReference>
<dbReference type="InterPro" id="IPR006656">
    <property type="entry name" value="Mopterin_OxRdtase"/>
</dbReference>
<dbReference type="PROSITE" id="PS00551">
    <property type="entry name" value="MOLYBDOPTERIN_PROK_1"/>
    <property type="match status" value="1"/>
</dbReference>
<dbReference type="CDD" id="cd02778">
    <property type="entry name" value="MopB_CT_Thiosulfate-R-like"/>
    <property type="match status" value="1"/>
</dbReference>
<evidence type="ECO:0000256" key="5">
    <source>
        <dbReference type="ARBA" id="ARBA00022729"/>
    </source>
</evidence>
<dbReference type="OrthoDB" id="23466at2157"/>
<evidence type="ECO:0000256" key="7">
    <source>
        <dbReference type="ARBA" id="ARBA00023004"/>
    </source>
</evidence>
<dbReference type="Gene3D" id="3.40.228.10">
    <property type="entry name" value="Dimethylsulfoxide Reductase, domain 2"/>
    <property type="match status" value="1"/>
</dbReference>
<evidence type="ECO:0000256" key="4">
    <source>
        <dbReference type="ARBA" id="ARBA00022723"/>
    </source>
</evidence>
<dbReference type="RefSeq" id="WP_156014415.1">
    <property type="nucleotide sequence ID" value="NZ_CP045484.1"/>
</dbReference>
<evidence type="ECO:0000313" key="11">
    <source>
        <dbReference type="EMBL" id="QGR16862.1"/>
    </source>
</evidence>
<dbReference type="InterPro" id="IPR027467">
    <property type="entry name" value="MopterinOxRdtase_cofactor_BS"/>
</dbReference>
<protein>
    <submittedName>
        <fullName evidence="11">Molybdopterin-dependent oxidoreductase</fullName>
    </submittedName>
    <submittedName>
        <fullName evidence="10">Sulfur reductase molybdopterin subunit</fullName>
    </submittedName>
</protein>
<dbReference type="SMART" id="SM00926">
    <property type="entry name" value="Molybdop_Fe4S4"/>
    <property type="match status" value="1"/>
</dbReference>
<keyword evidence="2" id="KW-0004">4Fe-4S</keyword>
<dbReference type="InterPro" id="IPR019546">
    <property type="entry name" value="TAT_signal_bac_arc"/>
</dbReference>
<keyword evidence="7" id="KW-0408">Iron</keyword>
<evidence type="ECO:0000259" key="9">
    <source>
        <dbReference type="PROSITE" id="PS51669"/>
    </source>
</evidence>
<dbReference type="InterPro" id="IPR006963">
    <property type="entry name" value="Mopterin_OxRdtase_4Fe-4S_dom"/>
</dbReference>
<keyword evidence="12" id="KW-1185">Reference proteome</keyword>
<dbReference type="GO" id="GO:0046872">
    <property type="term" value="F:metal ion binding"/>
    <property type="evidence" value="ECO:0007669"/>
    <property type="project" value="UniProtKB-KW"/>
</dbReference>
<dbReference type="PANTHER" id="PTHR43742">
    <property type="entry name" value="TRIMETHYLAMINE-N-OXIDE REDUCTASE"/>
    <property type="match status" value="1"/>
</dbReference>
<evidence type="ECO:0000256" key="1">
    <source>
        <dbReference type="ARBA" id="ARBA00010312"/>
    </source>
</evidence>
<dbReference type="InterPro" id="IPR009010">
    <property type="entry name" value="Asp_de-COase-like_dom_sf"/>
</dbReference>
<dbReference type="GO" id="GO:0051539">
    <property type="term" value="F:4 iron, 4 sulfur cluster binding"/>
    <property type="evidence" value="ECO:0007669"/>
    <property type="project" value="UniProtKB-KW"/>
</dbReference>
<dbReference type="InterPro" id="IPR006311">
    <property type="entry name" value="TAT_signal"/>
</dbReference>
<dbReference type="InterPro" id="IPR050612">
    <property type="entry name" value="Prok_Mopterin_Oxidored"/>
</dbReference>
<keyword evidence="5" id="KW-0732">Signal</keyword>
<comment type="similarity">
    <text evidence="1">Belongs to the prokaryotic molybdopterin-containing oxidoreductase family.</text>
</comment>
<dbReference type="Pfam" id="PF04879">
    <property type="entry name" value="Molybdop_Fe4S4"/>
    <property type="match status" value="1"/>
</dbReference>
<dbReference type="KEGG" id="soh:D1869_06465"/>
<dbReference type="AlphaFoldDB" id="A0A650CGC7"/>
<dbReference type="NCBIfam" id="TIGR01409">
    <property type="entry name" value="TAT_signal_seq"/>
    <property type="match status" value="1"/>
</dbReference>
<dbReference type="PROSITE" id="PS51669">
    <property type="entry name" value="4FE4S_MOW_BIS_MGD"/>
    <property type="match status" value="1"/>
</dbReference>
<evidence type="ECO:0000313" key="10">
    <source>
        <dbReference type="EMBL" id="MBB5252718.1"/>
    </source>
</evidence>
<dbReference type="Gene3D" id="2.40.40.20">
    <property type="match status" value="1"/>
</dbReference>
<proteinExistence type="inferred from homology"/>
<keyword evidence="6" id="KW-0560">Oxidoreductase</keyword>
<evidence type="ECO:0000256" key="8">
    <source>
        <dbReference type="ARBA" id="ARBA00023014"/>
    </source>
</evidence>
<dbReference type="EMBL" id="JACHFY010000001">
    <property type="protein sequence ID" value="MBB5252718.1"/>
    <property type="molecule type" value="Genomic_DNA"/>
</dbReference>
<reference evidence="11 12" key="1">
    <citation type="submission" date="2019-10" db="EMBL/GenBank/DDBJ databases">
        <title>Genome Sequences from Six Type Strain Members of the Archaeal Family Sulfolobaceae: Acidianus ambivalens, Acidianus infernus, Metallosphaera prunae, Stygiolobus azoricus, Sulfolobus metallicus, and Sulfurisphaera ohwakuensis.</title>
        <authorList>
            <person name="Counts J.A."/>
            <person name="Kelly R.M."/>
        </authorList>
    </citation>
    <scope>NUCLEOTIDE SEQUENCE [LARGE SCALE GENOMIC DNA]</scope>
    <source>
        <strain evidence="11 12">TA-1</strain>
    </source>
</reference>
<accession>A0A650CGC7</accession>
<keyword evidence="8" id="KW-0411">Iron-sulfur</keyword>
<dbReference type="Proteomes" id="UP000427373">
    <property type="component" value="Chromosome"/>
</dbReference>
<dbReference type="Gene3D" id="2.20.25.90">
    <property type="entry name" value="ADC-like domains"/>
    <property type="match status" value="1"/>
</dbReference>
<organism evidence="11 12">
    <name type="scientific">Sulfurisphaera ohwakuensis</name>
    <dbReference type="NCBI Taxonomy" id="69656"/>
    <lineage>
        <taxon>Archaea</taxon>
        <taxon>Thermoproteota</taxon>
        <taxon>Thermoprotei</taxon>
        <taxon>Sulfolobales</taxon>
        <taxon>Sulfolobaceae</taxon>
        <taxon>Sulfurisphaera</taxon>
    </lineage>
</organism>
<dbReference type="Pfam" id="PF00384">
    <property type="entry name" value="Molybdopterin"/>
    <property type="match status" value="1"/>
</dbReference>
<evidence type="ECO:0000313" key="13">
    <source>
        <dbReference type="Proteomes" id="UP000582213"/>
    </source>
</evidence>
<dbReference type="Proteomes" id="UP000582213">
    <property type="component" value="Unassembled WGS sequence"/>
</dbReference>
<evidence type="ECO:0000256" key="6">
    <source>
        <dbReference type="ARBA" id="ARBA00023002"/>
    </source>
</evidence>
<dbReference type="PANTHER" id="PTHR43742:SF9">
    <property type="entry name" value="TETRATHIONATE REDUCTASE SUBUNIT A"/>
    <property type="match status" value="1"/>
</dbReference>
<gene>
    <name evidence="11" type="ORF">D1869_06465</name>
    <name evidence="10" type="ORF">HNQ62_000436</name>
</gene>
<dbReference type="GO" id="GO:0016491">
    <property type="term" value="F:oxidoreductase activity"/>
    <property type="evidence" value="ECO:0007669"/>
    <property type="project" value="UniProtKB-KW"/>
</dbReference>
<evidence type="ECO:0000313" key="12">
    <source>
        <dbReference type="Proteomes" id="UP000427373"/>
    </source>
</evidence>
<sequence length="1036" mass="117066">MTQNYNSLRLTRRDFLKASALAAVAGGAAYAASKFNFNLLSPPIDYETPQPGWEYSYVPNVCAFCSSTCDILVRVEKKGTYIRAVEIDGNPLSPLNKGKICARGRSGIFRTYNVDRIKTPLIRTGPKGTWSFREATWEEAINYIMQKFKELDIKPWEVILIGGAIPCANYKRYFIPFTLGTQMPNINGTPMQSCMFSLQQSVGYVIGGFDLHATDVMDDMTYSRLIVSWGTSAFSAGIFVNRGVRFGEGIANGAYVVVIDPRVGEAASKANLWIPIKPGTDLVLAMAIINYIIQNGYYDEYFVRYHTNAPFLAYEENGVVKLLEEDYEDGTVKAFYVYDEITGQIVKVPPFTNTNMYSVDGIEIRPALFVPDLEVNGKKIRTVFQFLADRVSSYTLEYASKVCDVPFDMLQEFAYRISTTKPMLIVTGLKGFWGDSSPQFRKATAMIMALTGNIDVRGGWVYSGKYREGMKEVIEAYNSSISSGSSKPGILLQRPEILAKVPLLDLPGNLLTIFGIIYAYNNPNFWSTGYPAIQYVYNQNLVQQGKKPAGAFTLYVDSGAYEAVKGQVTWNGQPYKIKAVMSYGGSPVNFQWDQYKEILENTFYVDINIQPTEDTLYADVILPDVTYLERDEPFRYDGPAMDYALRGRWQAIPILYPNTANGLDLFVMLAYMLGKGDEYVDAMANSVSIDKEVFKQVIKEEMPKYQQYLIQNNGYPPWGSFTADAWREAKLSYLSKKTGVPVEKMYEILRNNGVLIIHTVDEYFNNHERMPWDLPVATPTGRIELYSTVLYYYVVKNYGYDPVWDPLIAYVPPDWNYGYAREPGVYYPAEPPYNDPTFKPTPPEFFYVEYKIPMFAYTSSTNNPLLMAIASNSYHENIYQMAWINADVAKQIGINEGDWIIIERWKLPNPDGTVPKLVLRAHLTQLIRPDTIGVPEPYGQRNPALTYASRAVKNFGNKPISIFWPWSYNPLGGFRQSEQFTVRVRKATPDEITEATTLAPVETSDTLPANMQVSPNLQISSSEWNSRFNISTSGGE</sequence>
<dbReference type="GeneID" id="42800872"/>